<sequence>MKLFILLPFLAFARVSCAQSQNGSELLQLATQELSPCALNCMFTTVGPSTCQLTDVDCIKNNNELQNALGTCVKTTCTIREALTAMKFLSEVIEAPVRDKTQLGALTSLIVGGATLLLYVLRVIARQSVFGGNWGIDDWVLTVAMIVNVPLTVCAYLCTRFGMGKDVWLVPFDNITKILQLFYFLELLYISSIALTKISILLFYLRIFPRTGLRKAIWVTIILCILYLFALCTSIALQCIPVRISWERWDGEHHGKCININVDAWCAAIINIILDLVVIALPIRELNKLAMGRLRKMGVMLMFLGGLFITIVSMLRLKYLIQFNNTTNLTWDYLPIAYWSAVESHVGIMVACFPAIRSLESSIRRKLFPKPASNKSYYEDNTNGGSKVPSRKDSQSRILGSLARSQSDKQEFVRLDEYELRGGGESKNGTNSLTPNTSGESYSHPSASTEDILPVGNSRAPMGHPMGGIMVQSEYCVERTIS</sequence>
<protein>
    <submittedName>
        <fullName evidence="1">Uncharacterized protein</fullName>
    </submittedName>
</protein>
<dbReference type="Proteomes" id="UP001153331">
    <property type="component" value="Unassembled WGS sequence"/>
</dbReference>
<proteinExistence type="predicted"/>
<comment type="caution">
    <text evidence="1">The sequence shown here is derived from an EMBL/GenBank/DDBJ whole genome shotgun (WGS) entry which is preliminary data.</text>
</comment>
<evidence type="ECO:0000313" key="2">
    <source>
        <dbReference type="Proteomes" id="UP001153331"/>
    </source>
</evidence>
<gene>
    <name evidence="1" type="ORF">OPT61_g6080</name>
</gene>
<reference evidence="1" key="1">
    <citation type="submission" date="2022-11" db="EMBL/GenBank/DDBJ databases">
        <title>Genome Sequence of Boeremia exigua.</title>
        <authorList>
            <person name="Buettner E."/>
        </authorList>
    </citation>
    <scope>NUCLEOTIDE SEQUENCE</scope>
    <source>
        <strain evidence="1">CU02</strain>
    </source>
</reference>
<evidence type="ECO:0000313" key="1">
    <source>
        <dbReference type="EMBL" id="KAJ8111287.1"/>
    </source>
</evidence>
<dbReference type="EMBL" id="JAPHNI010000419">
    <property type="protein sequence ID" value="KAJ8111287.1"/>
    <property type="molecule type" value="Genomic_DNA"/>
</dbReference>
<keyword evidence="2" id="KW-1185">Reference proteome</keyword>
<organism evidence="1 2">
    <name type="scientific">Boeremia exigua</name>
    <dbReference type="NCBI Taxonomy" id="749465"/>
    <lineage>
        <taxon>Eukaryota</taxon>
        <taxon>Fungi</taxon>
        <taxon>Dikarya</taxon>
        <taxon>Ascomycota</taxon>
        <taxon>Pezizomycotina</taxon>
        <taxon>Dothideomycetes</taxon>
        <taxon>Pleosporomycetidae</taxon>
        <taxon>Pleosporales</taxon>
        <taxon>Pleosporineae</taxon>
        <taxon>Didymellaceae</taxon>
        <taxon>Boeremia</taxon>
    </lineage>
</organism>
<accession>A0ACC2I7Y3</accession>
<name>A0ACC2I7Y3_9PLEO</name>